<feature type="compositionally biased region" description="Basic and acidic residues" evidence="1">
    <location>
        <begin position="171"/>
        <end position="190"/>
    </location>
</feature>
<evidence type="ECO:0000256" key="2">
    <source>
        <dbReference type="SAM" id="Phobius"/>
    </source>
</evidence>
<reference evidence="4 5" key="1">
    <citation type="submission" date="2016-10" db="EMBL/GenBank/DDBJ databases">
        <authorList>
            <person name="de Groot N.N."/>
        </authorList>
    </citation>
    <scope>NUCLEOTIDE SEQUENCE [LARGE SCALE GENOMIC DNA]</scope>
    <source>
        <strain evidence="4 5">DSM 43019</strain>
    </source>
</reference>
<accession>A0A1I2HZX6</accession>
<protein>
    <recommendedName>
        <fullName evidence="3">Protein-glutamine gamma-glutamyltransferase-like C-terminal domain-containing protein</fullName>
    </recommendedName>
</protein>
<sequence length="190" mass="20561">MRGYDDLVGRVFTIVSPPLLLLLLLAATALTAALWYWYPAWIPRRRPRLPRLPRLTLPRWRRRKPKRATSAPARPAAPGTPGATAAPAPGGTLADRLAAEGRYAEAIRERLRDTVADLTRAGLIDPDPGTTAAELTTAAGTGHPAVGPALTGATDLFSDIWYGHRPAGPPEDDRMRHLTTEVRDRLGGGR</sequence>
<evidence type="ECO:0000313" key="4">
    <source>
        <dbReference type="EMBL" id="SFF34988.1"/>
    </source>
</evidence>
<dbReference type="OrthoDB" id="3389322at2"/>
<dbReference type="Proteomes" id="UP000199645">
    <property type="component" value="Unassembled WGS sequence"/>
</dbReference>
<dbReference type="EMBL" id="FONV01000009">
    <property type="protein sequence ID" value="SFF34988.1"/>
    <property type="molecule type" value="Genomic_DNA"/>
</dbReference>
<feature type="region of interest" description="Disordered" evidence="1">
    <location>
        <begin position="164"/>
        <end position="190"/>
    </location>
</feature>
<keyword evidence="2" id="KW-1133">Transmembrane helix</keyword>
<keyword evidence="2" id="KW-0812">Transmembrane</keyword>
<feature type="region of interest" description="Disordered" evidence="1">
    <location>
        <begin position="60"/>
        <end position="92"/>
    </location>
</feature>
<dbReference type="RefSeq" id="WP_093617699.1">
    <property type="nucleotide sequence ID" value="NZ_BOMT01000053.1"/>
</dbReference>
<evidence type="ECO:0000313" key="5">
    <source>
        <dbReference type="Proteomes" id="UP000199645"/>
    </source>
</evidence>
<keyword evidence="5" id="KW-1185">Reference proteome</keyword>
<gene>
    <name evidence="4" type="ORF">SAMN05421541_10990</name>
</gene>
<proteinExistence type="predicted"/>
<evidence type="ECO:0000259" key="3">
    <source>
        <dbReference type="Pfam" id="PF13559"/>
    </source>
</evidence>
<evidence type="ECO:0000256" key="1">
    <source>
        <dbReference type="SAM" id="MobiDB-lite"/>
    </source>
</evidence>
<feature type="compositionally biased region" description="Low complexity" evidence="1">
    <location>
        <begin position="68"/>
        <end position="92"/>
    </location>
</feature>
<dbReference type="Pfam" id="PF13559">
    <property type="entry name" value="DUF4129"/>
    <property type="match status" value="1"/>
</dbReference>
<dbReference type="InterPro" id="IPR025403">
    <property type="entry name" value="TgpA-like_C"/>
</dbReference>
<dbReference type="AlphaFoldDB" id="A0A1I2HZX6"/>
<dbReference type="STRING" id="35752.SAMN05421541_10990"/>
<feature type="transmembrane region" description="Helical" evidence="2">
    <location>
        <begin position="20"/>
        <end position="38"/>
    </location>
</feature>
<organism evidence="4 5">
    <name type="scientific">Actinoplanes philippinensis</name>
    <dbReference type="NCBI Taxonomy" id="35752"/>
    <lineage>
        <taxon>Bacteria</taxon>
        <taxon>Bacillati</taxon>
        <taxon>Actinomycetota</taxon>
        <taxon>Actinomycetes</taxon>
        <taxon>Micromonosporales</taxon>
        <taxon>Micromonosporaceae</taxon>
        <taxon>Actinoplanes</taxon>
    </lineage>
</organism>
<name>A0A1I2HZX6_9ACTN</name>
<keyword evidence="2" id="KW-0472">Membrane</keyword>
<feature type="domain" description="Protein-glutamine gamma-glutamyltransferase-like C-terminal" evidence="3">
    <location>
        <begin position="111"/>
        <end position="178"/>
    </location>
</feature>